<feature type="compositionally biased region" description="Polar residues" evidence="1">
    <location>
        <begin position="40"/>
        <end position="52"/>
    </location>
</feature>
<evidence type="ECO:0000256" key="1">
    <source>
        <dbReference type="SAM" id="MobiDB-lite"/>
    </source>
</evidence>
<name>A0AAV1S412_9ROSI</name>
<dbReference type="AlphaFoldDB" id="A0AAV1S412"/>
<evidence type="ECO:0000313" key="2">
    <source>
        <dbReference type="EMBL" id="CAK7346179.1"/>
    </source>
</evidence>
<keyword evidence="3" id="KW-1185">Reference proteome</keyword>
<proteinExistence type="predicted"/>
<comment type="caution">
    <text evidence="2">The sequence shown here is derived from an EMBL/GenBank/DDBJ whole genome shotgun (WGS) entry which is preliminary data.</text>
</comment>
<evidence type="ECO:0000313" key="3">
    <source>
        <dbReference type="Proteomes" id="UP001314170"/>
    </source>
</evidence>
<organism evidence="2 3">
    <name type="scientific">Dovyalis caffra</name>
    <dbReference type="NCBI Taxonomy" id="77055"/>
    <lineage>
        <taxon>Eukaryota</taxon>
        <taxon>Viridiplantae</taxon>
        <taxon>Streptophyta</taxon>
        <taxon>Embryophyta</taxon>
        <taxon>Tracheophyta</taxon>
        <taxon>Spermatophyta</taxon>
        <taxon>Magnoliopsida</taxon>
        <taxon>eudicotyledons</taxon>
        <taxon>Gunneridae</taxon>
        <taxon>Pentapetalae</taxon>
        <taxon>rosids</taxon>
        <taxon>fabids</taxon>
        <taxon>Malpighiales</taxon>
        <taxon>Salicaceae</taxon>
        <taxon>Flacourtieae</taxon>
        <taxon>Dovyalis</taxon>
    </lineage>
</organism>
<sequence>MVAEWGPRHLCRAIQSPPRCFWEGPSCLDPVLKEERSSESCKNIPSMTNTSPARYRAIRGVSGKTQGD</sequence>
<dbReference type="Proteomes" id="UP001314170">
    <property type="component" value="Unassembled WGS sequence"/>
</dbReference>
<gene>
    <name evidence="2" type="ORF">DCAF_LOCUS18850</name>
</gene>
<accession>A0AAV1S412</accession>
<protein>
    <submittedName>
        <fullName evidence="2">Uncharacterized protein</fullName>
    </submittedName>
</protein>
<feature type="region of interest" description="Disordered" evidence="1">
    <location>
        <begin position="38"/>
        <end position="68"/>
    </location>
</feature>
<reference evidence="2 3" key="1">
    <citation type="submission" date="2024-01" db="EMBL/GenBank/DDBJ databases">
        <authorList>
            <person name="Waweru B."/>
        </authorList>
    </citation>
    <scope>NUCLEOTIDE SEQUENCE [LARGE SCALE GENOMIC DNA]</scope>
</reference>
<dbReference type="EMBL" id="CAWUPB010001173">
    <property type="protein sequence ID" value="CAK7346179.1"/>
    <property type="molecule type" value="Genomic_DNA"/>
</dbReference>